<evidence type="ECO:0000256" key="3">
    <source>
        <dbReference type="ARBA" id="ARBA00022771"/>
    </source>
</evidence>
<dbReference type="GO" id="GO:0005634">
    <property type="term" value="C:nucleus"/>
    <property type="evidence" value="ECO:0007669"/>
    <property type="project" value="TreeGrafter"/>
</dbReference>
<evidence type="ECO:0000256" key="4">
    <source>
        <dbReference type="ARBA" id="ARBA00022833"/>
    </source>
</evidence>
<dbReference type="OrthoDB" id="265717at2759"/>
<dbReference type="AlphaFoldDB" id="A0A409VQW9"/>
<dbReference type="Proteomes" id="UP000284706">
    <property type="component" value="Unassembled WGS sequence"/>
</dbReference>
<proteinExistence type="predicted"/>
<evidence type="ECO:0000259" key="8">
    <source>
        <dbReference type="PROSITE" id="PS50280"/>
    </source>
</evidence>
<feature type="compositionally biased region" description="Polar residues" evidence="7">
    <location>
        <begin position="195"/>
        <end position="216"/>
    </location>
</feature>
<name>A0A409VQW9_9AGAR</name>
<feature type="region of interest" description="Disordered" evidence="7">
    <location>
        <begin position="181"/>
        <end position="216"/>
    </location>
</feature>
<dbReference type="Gene3D" id="1.10.220.160">
    <property type="match status" value="1"/>
</dbReference>
<dbReference type="SMART" id="SM00317">
    <property type="entry name" value="SET"/>
    <property type="match status" value="1"/>
</dbReference>
<keyword evidence="2" id="KW-0547">Nucleotide-binding</keyword>
<evidence type="ECO:0008006" key="12">
    <source>
        <dbReference type="Google" id="ProtNLM"/>
    </source>
</evidence>
<keyword evidence="5" id="KW-0342">GTP-binding</keyword>
<dbReference type="GO" id="GO:0008270">
    <property type="term" value="F:zinc ion binding"/>
    <property type="evidence" value="ECO:0007669"/>
    <property type="project" value="UniProtKB-KW"/>
</dbReference>
<dbReference type="EMBL" id="NHYE01005590">
    <property type="protein sequence ID" value="PPQ68680.1"/>
    <property type="molecule type" value="Genomic_DNA"/>
</dbReference>
<feature type="domain" description="MYND-type" evidence="9">
    <location>
        <begin position="335"/>
        <end position="376"/>
    </location>
</feature>
<dbReference type="Gene3D" id="2.170.270.10">
    <property type="entry name" value="SET domain"/>
    <property type="match status" value="1"/>
</dbReference>
<dbReference type="PROSITE" id="PS50865">
    <property type="entry name" value="ZF_MYND_2"/>
    <property type="match status" value="1"/>
</dbReference>
<dbReference type="InterPro" id="IPR046341">
    <property type="entry name" value="SET_dom_sf"/>
</dbReference>
<keyword evidence="3 6" id="KW-0863">Zinc-finger</keyword>
<dbReference type="Gene3D" id="3.40.50.300">
    <property type="entry name" value="P-loop containing nucleotide triphosphate hydrolases"/>
    <property type="match status" value="1"/>
</dbReference>
<keyword evidence="4" id="KW-0862">Zinc</keyword>
<dbReference type="PROSITE" id="PS50280">
    <property type="entry name" value="SET"/>
    <property type="match status" value="1"/>
</dbReference>
<protein>
    <recommendedName>
        <fullName evidence="12">SET domain-containing protein</fullName>
    </recommendedName>
</protein>
<evidence type="ECO:0000256" key="1">
    <source>
        <dbReference type="ARBA" id="ARBA00022723"/>
    </source>
</evidence>
<dbReference type="Pfam" id="PF01753">
    <property type="entry name" value="zf-MYND"/>
    <property type="match status" value="1"/>
</dbReference>
<evidence type="ECO:0000259" key="9">
    <source>
        <dbReference type="PROSITE" id="PS50865"/>
    </source>
</evidence>
<accession>A0A409VQW9</accession>
<dbReference type="InterPro" id="IPR027417">
    <property type="entry name" value="P-loop_NTPase"/>
</dbReference>
<dbReference type="SUPFAM" id="SSF82199">
    <property type="entry name" value="SET domain"/>
    <property type="match status" value="1"/>
</dbReference>
<sequence length="891" mass="96992">MLNILRTLGTKALYYAGLRRKRANIAFWGPDVMEIASIVETLKFGKFTRREVSIYPIIEEFFVGKIAISATIPSANEGARRSMRPTSEYDGIVYLIDPTDPESFSLSKAELKGLLQDEKILGPLLVLLPQSDASDDIENGILVQDEGLRNILSEHSKRAALFAYAHPLAVPDRCQEDSHSMSDFASLKKARQARQPKSFSRDTTSFPPTDVTLSSTGIEMRAESLPEESEAMQVDQASAGLPEGSMSILNTLAGQESMQVDEPTMTAASSSAAKGTAASDPERLYASLPQALEVRFSDVDGRGVYSKFLRRPGDVLLSVKPHVAALSNDHLEEYCSSCFAPKPAEGSLKRCAGCKVLYYCDSQCQNSDWSFHRHECTAIQKWITSTSENSGKPSVPGDAIRCLGRILWRKQKLGLDSAWAKQIDSLQSHRTSISKDPTSHDSQTYAQLAHAIVRFIGLNSHQELAQYGVHSAAELVDLVSRFTTNTFTVTTPSLAPLGACVSPYVALLNHSCDPNAVVVFPRVSNKVEEPQMQVIALKPIQPGEQILTAYLDTTLPYEKRQKILKDTYHFTCKCNLCAPPPNSPPDLREAMWCPKKCGGVSPLPTEENSLVRCNRCKSAVKETDAVLDAVRVGEEALNKAEALQFSNPQKAIQLTTKLIPILVSAGAVPSSYPLLALSRLNAALLIEHLPSTDPNVEEILSPELQLSTGATQSKVTAEQAQEALDDAIRAATRASTGLAQILTDGHPMRGIALAELGKLLAVDEPKPTHLTEAGSSPRQPQPPPVLTASTSQSQSGLSSLGDGRTETPFIVNPHIKSPPPYPPSGPARLKLAYDTLVRARQELMIGFGNGKNEGGEVGRQVRKLAVDVEKELSVWKEGIRTAMQDPSRRMK</sequence>
<evidence type="ECO:0000256" key="2">
    <source>
        <dbReference type="ARBA" id="ARBA00022741"/>
    </source>
</evidence>
<dbReference type="InParanoid" id="A0A409VQW9"/>
<dbReference type="InterPro" id="IPR050869">
    <property type="entry name" value="H3K4_H4K5_MeTrfase"/>
</dbReference>
<comment type="caution">
    <text evidence="10">The sequence shown here is derived from an EMBL/GenBank/DDBJ whole genome shotgun (WGS) entry which is preliminary data.</text>
</comment>
<dbReference type="InterPro" id="IPR006689">
    <property type="entry name" value="Small_GTPase_ARF/SAR"/>
</dbReference>
<dbReference type="Gene3D" id="6.10.140.2220">
    <property type="match status" value="1"/>
</dbReference>
<dbReference type="PANTHER" id="PTHR12197">
    <property type="entry name" value="HISTONE-LYSINE N-METHYLTRANSFERASE SMYD"/>
    <property type="match status" value="1"/>
</dbReference>
<dbReference type="InterPro" id="IPR001214">
    <property type="entry name" value="SET_dom"/>
</dbReference>
<feature type="domain" description="SET" evidence="8">
    <location>
        <begin position="290"/>
        <end position="551"/>
    </location>
</feature>
<evidence type="ECO:0000256" key="6">
    <source>
        <dbReference type="PROSITE-ProRule" id="PRU00134"/>
    </source>
</evidence>
<feature type="region of interest" description="Disordered" evidence="7">
    <location>
        <begin position="767"/>
        <end position="808"/>
    </location>
</feature>
<gene>
    <name evidence="10" type="ORF">CVT26_002962</name>
</gene>
<dbReference type="InterPro" id="IPR002893">
    <property type="entry name" value="Znf_MYND"/>
</dbReference>
<dbReference type="GO" id="GO:0003924">
    <property type="term" value="F:GTPase activity"/>
    <property type="evidence" value="ECO:0007669"/>
    <property type="project" value="InterPro"/>
</dbReference>
<keyword evidence="11" id="KW-1185">Reference proteome</keyword>
<organism evidence="10 11">
    <name type="scientific">Gymnopilus dilepis</name>
    <dbReference type="NCBI Taxonomy" id="231916"/>
    <lineage>
        <taxon>Eukaryota</taxon>
        <taxon>Fungi</taxon>
        <taxon>Dikarya</taxon>
        <taxon>Basidiomycota</taxon>
        <taxon>Agaricomycotina</taxon>
        <taxon>Agaricomycetes</taxon>
        <taxon>Agaricomycetidae</taxon>
        <taxon>Agaricales</taxon>
        <taxon>Agaricineae</taxon>
        <taxon>Hymenogastraceae</taxon>
        <taxon>Gymnopilus</taxon>
    </lineage>
</organism>
<dbReference type="STRING" id="231916.A0A409VQW9"/>
<feature type="compositionally biased region" description="Low complexity" evidence="7">
    <location>
        <begin position="791"/>
        <end position="801"/>
    </location>
</feature>
<evidence type="ECO:0000313" key="10">
    <source>
        <dbReference type="EMBL" id="PPQ68680.1"/>
    </source>
</evidence>
<reference evidence="10 11" key="1">
    <citation type="journal article" date="2018" name="Evol. Lett.">
        <title>Horizontal gene cluster transfer increased hallucinogenic mushroom diversity.</title>
        <authorList>
            <person name="Reynolds H.T."/>
            <person name="Vijayakumar V."/>
            <person name="Gluck-Thaler E."/>
            <person name="Korotkin H.B."/>
            <person name="Matheny P.B."/>
            <person name="Slot J.C."/>
        </authorList>
    </citation>
    <scope>NUCLEOTIDE SEQUENCE [LARGE SCALE GENOMIC DNA]</scope>
    <source>
        <strain evidence="10 11">SRW20</strain>
    </source>
</reference>
<dbReference type="SMART" id="SM00178">
    <property type="entry name" value="SAR"/>
    <property type="match status" value="1"/>
</dbReference>
<evidence type="ECO:0000256" key="5">
    <source>
        <dbReference type="ARBA" id="ARBA00023134"/>
    </source>
</evidence>
<keyword evidence="1" id="KW-0479">Metal-binding</keyword>
<evidence type="ECO:0000313" key="11">
    <source>
        <dbReference type="Proteomes" id="UP000284706"/>
    </source>
</evidence>
<dbReference type="PANTHER" id="PTHR12197:SF251">
    <property type="entry name" value="EG:BACR7C10.4 PROTEIN"/>
    <property type="match status" value="1"/>
</dbReference>
<dbReference type="GO" id="GO:0005525">
    <property type="term" value="F:GTP binding"/>
    <property type="evidence" value="ECO:0007669"/>
    <property type="project" value="UniProtKB-KW"/>
</dbReference>
<evidence type="ECO:0000256" key="7">
    <source>
        <dbReference type="SAM" id="MobiDB-lite"/>
    </source>
</evidence>